<proteinExistence type="predicted"/>
<organism evidence="1 2">
    <name type="scientific">Plantactinospora solaniradicis</name>
    <dbReference type="NCBI Taxonomy" id="1723736"/>
    <lineage>
        <taxon>Bacteria</taxon>
        <taxon>Bacillati</taxon>
        <taxon>Actinomycetota</taxon>
        <taxon>Actinomycetes</taxon>
        <taxon>Micromonosporales</taxon>
        <taxon>Micromonosporaceae</taxon>
        <taxon>Plantactinospora</taxon>
    </lineage>
</organism>
<accession>A0ABW1KLF7</accession>
<gene>
    <name evidence="1" type="ORF">ACFP2T_41730</name>
</gene>
<keyword evidence="2" id="KW-1185">Reference proteome</keyword>
<comment type="caution">
    <text evidence="1">The sequence shown here is derived from an EMBL/GenBank/DDBJ whole genome shotgun (WGS) entry which is preliminary data.</text>
</comment>
<evidence type="ECO:0000313" key="2">
    <source>
        <dbReference type="Proteomes" id="UP001596203"/>
    </source>
</evidence>
<evidence type="ECO:0000313" key="1">
    <source>
        <dbReference type="EMBL" id="MFC6022667.1"/>
    </source>
</evidence>
<dbReference type="Proteomes" id="UP001596203">
    <property type="component" value="Unassembled WGS sequence"/>
</dbReference>
<sequence>MARTRFPSLRHLAWDLLAASRRLLGLRPAALLVDEIRCPHCGEWVKPRRFDLQHMACRTCLTTLARPRRTRGLLW</sequence>
<protein>
    <submittedName>
        <fullName evidence="1">Uncharacterized protein</fullName>
    </submittedName>
</protein>
<reference evidence="2" key="1">
    <citation type="journal article" date="2019" name="Int. J. Syst. Evol. Microbiol.">
        <title>The Global Catalogue of Microorganisms (GCM) 10K type strain sequencing project: providing services to taxonomists for standard genome sequencing and annotation.</title>
        <authorList>
            <consortium name="The Broad Institute Genomics Platform"/>
            <consortium name="The Broad Institute Genome Sequencing Center for Infectious Disease"/>
            <person name="Wu L."/>
            <person name="Ma J."/>
        </authorList>
    </citation>
    <scope>NUCLEOTIDE SEQUENCE [LARGE SCALE GENOMIC DNA]</scope>
    <source>
        <strain evidence="2">ZS-35-S2</strain>
    </source>
</reference>
<dbReference type="EMBL" id="JBHSPR010000060">
    <property type="protein sequence ID" value="MFC6022667.1"/>
    <property type="molecule type" value="Genomic_DNA"/>
</dbReference>
<dbReference type="RefSeq" id="WP_377432356.1">
    <property type="nucleotide sequence ID" value="NZ_JBHSPR010000060.1"/>
</dbReference>
<name>A0ABW1KLF7_9ACTN</name>